<dbReference type="PANTHER" id="PTHR12169">
    <property type="entry name" value="ATPASE N2B"/>
    <property type="match status" value="1"/>
</dbReference>
<name>A0A6A6BGU8_9PEZI</name>
<dbReference type="GO" id="GO:0016887">
    <property type="term" value="F:ATP hydrolysis activity"/>
    <property type="evidence" value="ECO:0007669"/>
    <property type="project" value="InterPro"/>
</dbReference>
<protein>
    <recommendedName>
        <fullName evidence="5">AAA+ ATPase domain-containing protein</fullName>
    </recommendedName>
</protein>
<dbReference type="SMART" id="SM00382">
    <property type="entry name" value="AAA"/>
    <property type="match status" value="1"/>
</dbReference>
<dbReference type="InterPro" id="IPR027417">
    <property type="entry name" value="P-loop_NTPase"/>
</dbReference>
<organism evidence="6 7">
    <name type="scientific">Aplosporella prunicola CBS 121167</name>
    <dbReference type="NCBI Taxonomy" id="1176127"/>
    <lineage>
        <taxon>Eukaryota</taxon>
        <taxon>Fungi</taxon>
        <taxon>Dikarya</taxon>
        <taxon>Ascomycota</taxon>
        <taxon>Pezizomycotina</taxon>
        <taxon>Dothideomycetes</taxon>
        <taxon>Dothideomycetes incertae sedis</taxon>
        <taxon>Botryosphaeriales</taxon>
        <taxon>Aplosporellaceae</taxon>
        <taxon>Aplosporella</taxon>
    </lineage>
</organism>
<reference evidence="6" key="1">
    <citation type="journal article" date="2020" name="Stud. Mycol.">
        <title>101 Dothideomycetes genomes: a test case for predicting lifestyles and emergence of pathogens.</title>
        <authorList>
            <person name="Haridas S."/>
            <person name="Albert R."/>
            <person name="Binder M."/>
            <person name="Bloem J."/>
            <person name="Labutti K."/>
            <person name="Salamov A."/>
            <person name="Andreopoulos B."/>
            <person name="Baker S."/>
            <person name="Barry K."/>
            <person name="Bills G."/>
            <person name="Bluhm B."/>
            <person name="Cannon C."/>
            <person name="Castanera R."/>
            <person name="Culley D."/>
            <person name="Daum C."/>
            <person name="Ezra D."/>
            <person name="Gonzalez J."/>
            <person name="Henrissat B."/>
            <person name="Kuo A."/>
            <person name="Liang C."/>
            <person name="Lipzen A."/>
            <person name="Lutzoni F."/>
            <person name="Magnuson J."/>
            <person name="Mondo S."/>
            <person name="Nolan M."/>
            <person name="Ohm R."/>
            <person name="Pangilinan J."/>
            <person name="Park H.-J."/>
            <person name="Ramirez L."/>
            <person name="Alfaro M."/>
            <person name="Sun H."/>
            <person name="Tritt A."/>
            <person name="Yoshinaga Y."/>
            <person name="Zwiers L.-H."/>
            <person name="Turgeon B."/>
            <person name="Goodwin S."/>
            <person name="Spatafora J."/>
            <person name="Crous P."/>
            <person name="Grigoriev I."/>
        </authorList>
    </citation>
    <scope>NUCLEOTIDE SEQUENCE</scope>
    <source>
        <strain evidence="6">CBS 121167</strain>
    </source>
</reference>
<feature type="compositionally biased region" description="Basic and acidic residues" evidence="4">
    <location>
        <begin position="707"/>
        <end position="724"/>
    </location>
</feature>
<dbReference type="Gene3D" id="3.40.50.300">
    <property type="entry name" value="P-loop containing nucleotide triphosphate hydrolases"/>
    <property type="match status" value="1"/>
</dbReference>
<evidence type="ECO:0000259" key="5">
    <source>
        <dbReference type="SMART" id="SM00382"/>
    </source>
</evidence>
<dbReference type="GO" id="GO:0005739">
    <property type="term" value="C:mitochondrion"/>
    <property type="evidence" value="ECO:0007669"/>
    <property type="project" value="TreeGrafter"/>
</dbReference>
<sequence length="724" mass="80997">MATQGARGVTITNPLVLYRALLATNRIRPDPAQHRLAIHLQKLYDSLKDYEPTTEYSHRLQQISRAVGQDRAKSLDSGSIWSSVLSRKEKNNLALTRVFTSHEEALHLDSPKGLLLHGEVGTGKSLLIDLFAESLPNRKKKRVHFSIFMLEVLAQLEQLRRRRSVGKGLDDEHSLLWLARDMIQNSPILFVDEFQLPDRASSKILANLLTPFFQLGGVLIATSNRMPEELAKASGVEFAPPPSALDSLRWRFGLRGRGNMLGGKGDFGPFLEVLKARCEVWELGSGRDYRRESDADVTVSAASEAAREAAGEACTAGPGIWLPDLAEPAPSKSNTLPKKYYVKPSPTAPASDHETWLKNFHEAERQATGQALPTPWAPSVMRVFGRQVHVPRQSQGVTLWTFSELCNTHQLGPADYITLASTFHTLILTDVPVLTLLQKNEARRFITLLDALYEARCKLIITAAGGPDDIFFPEAQRPATEGAEKEQVNEDVIHSETFAEAYQDTVAPFRPNISSYEGSADDREPEPDLTHARLQGILAEDALEDDPPNRVRRGIASSSEEPRQDIGAARHAPNFQQTGAFTGEDERFAYKRARSRLWEMCSNRWWARNEEGWWRPVAKEVRRWESSVAEREREALVNSRTEGIDAKMGSASDIDEKKDEVLFRHGASPFRTHSEPPPKISWVHIWGTGVTWGKKAGAWGAGIAGLEQRKKEKEERHEKDSPSK</sequence>
<evidence type="ECO:0000256" key="4">
    <source>
        <dbReference type="SAM" id="MobiDB-lite"/>
    </source>
</evidence>
<dbReference type="AlphaFoldDB" id="A0A6A6BGU8"/>
<proteinExistence type="inferred from homology"/>
<comment type="similarity">
    <text evidence="1">Belongs to the AFG1 ATPase family.</text>
</comment>
<dbReference type="EMBL" id="ML995484">
    <property type="protein sequence ID" value="KAF2142504.1"/>
    <property type="molecule type" value="Genomic_DNA"/>
</dbReference>
<dbReference type="RefSeq" id="XP_033398216.1">
    <property type="nucleotide sequence ID" value="XM_033538976.1"/>
</dbReference>
<dbReference type="OrthoDB" id="548867at2759"/>
<evidence type="ECO:0000313" key="7">
    <source>
        <dbReference type="Proteomes" id="UP000799438"/>
    </source>
</evidence>
<feature type="region of interest" description="Disordered" evidence="4">
    <location>
        <begin position="703"/>
        <end position="724"/>
    </location>
</feature>
<accession>A0A6A6BGU8</accession>
<dbReference type="InterPro" id="IPR003593">
    <property type="entry name" value="AAA+_ATPase"/>
</dbReference>
<dbReference type="PANTHER" id="PTHR12169:SF2">
    <property type="entry name" value="AFG1P"/>
    <property type="match status" value="1"/>
</dbReference>
<keyword evidence="7" id="KW-1185">Reference proteome</keyword>
<keyword evidence="3" id="KW-0067">ATP-binding</keyword>
<dbReference type="Proteomes" id="UP000799438">
    <property type="component" value="Unassembled WGS sequence"/>
</dbReference>
<dbReference type="SUPFAM" id="SSF52540">
    <property type="entry name" value="P-loop containing nucleoside triphosphate hydrolases"/>
    <property type="match status" value="1"/>
</dbReference>
<dbReference type="GeneID" id="54296472"/>
<evidence type="ECO:0000256" key="2">
    <source>
        <dbReference type="ARBA" id="ARBA00022741"/>
    </source>
</evidence>
<evidence type="ECO:0000256" key="3">
    <source>
        <dbReference type="ARBA" id="ARBA00022840"/>
    </source>
</evidence>
<evidence type="ECO:0000256" key="1">
    <source>
        <dbReference type="ARBA" id="ARBA00010322"/>
    </source>
</evidence>
<dbReference type="NCBIfam" id="NF040713">
    <property type="entry name" value="ZapE"/>
    <property type="match status" value="1"/>
</dbReference>
<feature type="domain" description="AAA+ ATPase" evidence="5">
    <location>
        <begin position="110"/>
        <end position="243"/>
    </location>
</feature>
<dbReference type="InterPro" id="IPR005654">
    <property type="entry name" value="ATPase_AFG1-like"/>
</dbReference>
<feature type="region of interest" description="Disordered" evidence="4">
    <location>
        <begin position="543"/>
        <end position="576"/>
    </location>
</feature>
<dbReference type="Pfam" id="PF03969">
    <property type="entry name" value="AFG1_ATPase"/>
    <property type="match status" value="2"/>
</dbReference>
<dbReference type="GO" id="GO:0005524">
    <property type="term" value="F:ATP binding"/>
    <property type="evidence" value="ECO:0007669"/>
    <property type="project" value="UniProtKB-KW"/>
</dbReference>
<evidence type="ECO:0000313" key="6">
    <source>
        <dbReference type="EMBL" id="KAF2142504.1"/>
    </source>
</evidence>
<gene>
    <name evidence="6" type="ORF">K452DRAFT_270195</name>
</gene>
<dbReference type="CDD" id="cd00009">
    <property type="entry name" value="AAA"/>
    <property type="match status" value="1"/>
</dbReference>
<keyword evidence="2" id="KW-0547">Nucleotide-binding</keyword>